<sequence length="43" mass="4351">MKKAAGFAFAACVLAMALGIFANVSEQAVVQPPTPTVISTSVI</sequence>
<protein>
    <submittedName>
        <fullName evidence="2">Uncharacterized protein</fullName>
    </submittedName>
</protein>
<feature type="chain" id="PRO_5047451569" evidence="1">
    <location>
        <begin position="23"/>
        <end position="43"/>
    </location>
</feature>
<evidence type="ECO:0000256" key="1">
    <source>
        <dbReference type="SAM" id="SignalP"/>
    </source>
</evidence>
<comment type="caution">
    <text evidence="2">The sequence shown here is derived from an EMBL/GenBank/DDBJ whole genome shotgun (WGS) entry which is preliminary data.</text>
</comment>
<name>A0ABT3X6J8_9BACL</name>
<organism evidence="2 3">
    <name type="scientific">Tumebacillus lacus</name>
    <dbReference type="NCBI Taxonomy" id="2995335"/>
    <lineage>
        <taxon>Bacteria</taxon>
        <taxon>Bacillati</taxon>
        <taxon>Bacillota</taxon>
        <taxon>Bacilli</taxon>
        <taxon>Bacillales</taxon>
        <taxon>Alicyclobacillaceae</taxon>
        <taxon>Tumebacillus</taxon>
    </lineage>
</organism>
<dbReference type="RefSeq" id="WP_267152523.1">
    <property type="nucleotide sequence ID" value="NZ_JAPMLT010000009.1"/>
</dbReference>
<proteinExistence type="predicted"/>
<gene>
    <name evidence="2" type="ORF">OS242_15115</name>
</gene>
<keyword evidence="1" id="KW-0732">Signal</keyword>
<evidence type="ECO:0000313" key="2">
    <source>
        <dbReference type="EMBL" id="MCX7571281.1"/>
    </source>
</evidence>
<feature type="signal peptide" evidence="1">
    <location>
        <begin position="1"/>
        <end position="22"/>
    </location>
</feature>
<reference evidence="2 3" key="1">
    <citation type="submission" date="2022-11" db="EMBL/GenBank/DDBJ databases">
        <title>Study of microbial diversity in lake waters.</title>
        <authorList>
            <person name="Zhang J."/>
        </authorList>
    </citation>
    <scope>NUCLEOTIDE SEQUENCE [LARGE SCALE GENOMIC DNA]</scope>
    <source>
        <strain evidence="2 3">DT12</strain>
    </source>
</reference>
<accession>A0ABT3X6J8</accession>
<keyword evidence="3" id="KW-1185">Reference proteome</keyword>
<dbReference type="EMBL" id="JAPMLT010000009">
    <property type="protein sequence ID" value="MCX7571281.1"/>
    <property type="molecule type" value="Genomic_DNA"/>
</dbReference>
<evidence type="ECO:0000313" key="3">
    <source>
        <dbReference type="Proteomes" id="UP001208017"/>
    </source>
</evidence>
<dbReference type="Proteomes" id="UP001208017">
    <property type="component" value="Unassembled WGS sequence"/>
</dbReference>